<keyword evidence="2" id="KW-0812">Transmembrane</keyword>
<dbReference type="Pfam" id="PF12695">
    <property type="entry name" value="Abhydrolase_5"/>
    <property type="match status" value="1"/>
</dbReference>
<evidence type="ECO:0000256" key="2">
    <source>
        <dbReference type="SAM" id="Phobius"/>
    </source>
</evidence>
<protein>
    <submittedName>
        <fullName evidence="4">Alpha/beta hydrolase family protein</fullName>
    </submittedName>
</protein>
<sequence length="268" mass="28135">MHDAEQSPPVPNTFETSGEPSKPVSRRCRILRIVLISFASLIVLAAVGILVWANVGVMQAEAGALEKVRTNPAVSVHETPNSFILSPTAGVSGNGLVFIPGAKVSADAYLYKLSGVVAESGLTVVVTKPILNLAFFDQRPLTTFTNAVPDVDTWFVGGHSLGGVRACQYAAEPLVGGLILFASYCANDLAEVDTQVLSLSGSEDQLSTPETIMDAADLLPASTTFFPIDGANHARFGDYGLQPGDGVASLDSSIVRDVITAEITGFIR</sequence>
<dbReference type="SUPFAM" id="SSF53474">
    <property type="entry name" value="alpha/beta-Hydrolases"/>
    <property type="match status" value="1"/>
</dbReference>
<dbReference type="AlphaFoldDB" id="A0A8H2K6W1"/>
<evidence type="ECO:0000313" key="5">
    <source>
        <dbReference type="Proteomes" id="UP000316560"/>
    </source>
</evidence>
<organism evidence="4 5">
    <name type="scientific">Rhodoglobus vestalii</name>
    <dbReference type="NCBI Taxonomy" id="193384"/>
    <lineage>
        <taxon>Bacteria</taxon>
        <taxon>Bacillati</taxon>
        <taxon>Actinomycetota</taxon>
        <taxon>Actinomycetes</taxon>
        <taxon>Micrococcales</taxon>
        <taxon>Microbacteriaceae</taxon>
        <taxon>Rhodoglobus</taxon>
    </lineage>
</organism>
<name>A0A8H2K6W1_9MICO</name>
<feature type="region of interest" description="Disordered" evidence="1">
    <location>
        <begin position="1"/>
        <end position="22"/>
    </location>
</feature>
<keyword evidence="2" id="KW-0472">Membrane</keyword>
<comment type="caution">
    <text evidence="4">The sequence shown here is derived from an EMBL/GenBank/DDBJ whole genome shotgun (WGS) entry which is preliminary data.</text>
</comment>
<keyword evidence="5" id="KW-1185">Reference proteome</keyword>
<evidence type="ECO:0000259" key="3">
    <source>
        <dbReference type="Pfam" id="PF12695"/>
    </source>
</evidence>
<dbReference type="InterPro" id="IPR029058">
    <property type="entry name" value="AB_hydrolase_fold"/>
</dbReference>
<dbReference type="GO" id="GO:0016787">
    <property type="term" value="F:hydrolase activity"/>
    <property type="evidence" value="ECO:0007669"/>
    <property type="project" value="UniProtKB-KW"/>
</dbReference>
<proteinExistence type="predicted"/>
<dbReference type="RefSeq" id="WP_141989339.1">
    <property type="nucleotide sequence ID" value="NZ_VFRA01000001.1"/>
</dbReference>
<accession>A0A8H2K6W1</accession>
<dbReference type="OrthoDB" id="9780932at2"/>
<feature type="domain" description="Alpha/beta hydrolase fold-5" evidence="3">
    <location>
        <begin position="96"/>
        <end position="250"/>
    </location>
</feature>
<reference evidence="4 5" key="1">
    <citation type="submission" date="2019-06" db="EMBL/GenBank/DDBJ databases">
        <title>Sequencing the genomes of 1000 actinobacteria strains.</title>
        <authorList>
            <person name="Klenk H.-P."/>
        </authorList>
    </citation>
    <scope>NUCLEOTIDE SEQUENCE [LARGE SCALE GENOMIC DNA]</scope>
    <source>
        <strain evidence="4 5">DSM 21947</strain>
    </source>
</reference>
<evidence type="ECO:0000256" key="1">
    <source>
        <dbReference type="SAM" id="MobiDB-lite"/>
    </source>
</evidence>
<gene>
    <name evidence="4" type="ORF">FB472_0297</name>
</gene>
<evidence type="ECO:0000313" key="4">
    <source>
        <dbReference type="EMBL" id="TQO18776.1"/>
    </source>
</evidence>
<keyword evidence="2" id="KW-1133">Transmembrane helix</keyword>
<dbReference type="Proteomes" id="UP000316560">
    <property type="component" value="Unassembled WGS sequence"/>
</dbReference>
<keyword evidence="4" id="KW-0378">Hydrolase</keyword>
<dbReference type="InterPro" id="IPR029059">
    <property type="entry name" value="AB_hydrolase_5"/>
</dbReference>
<dbReference type="Gene3D" id="3.40.50.1820">
    <property type="entry name" value="alpha/beta hydrolase"/>
    <property type="match status" value="1"/>
</dbReference>
<feature type="transmembrane region" description="Helical" evidence="2">
    <location>
        <begin position="30"/>
        <end position="53"/>
    </location>
</feature>
<dbReference type="EMBL" id="VFRA01000001">
    <property type="protein sequence ID" value="TQO18776.1"/>
    <property type="molecule type" value="Genomic_DNA"/>
</dbReference>